<reference evidence="12 13" key="1">
    <citation type="submission" date="2019-03" db="EMBL/GenBank/DDBJ databases">
        <authorList>
            <person name="Zhong Y.L."/>
        </authorList>
    </citation>
    <scope>NUCLEOTIDE SEQUENCE [LARGE SCALE GENOMIC DNA]</scope>
    <source>
        <strain evidence="12 13">W255</strain>
    </source>
</reference>
<organism evidence="12 13">
    <name type="scientific">Seonamhaeicola sediminis</name>
    <dbReference type="NCBI Taxonomy" id="2528206"/>
    <lineage>
        <taxon>Bacteria</taxon>
        <taxon>Pseudomonadati</taxon>
        <taxon>Bacteroidota</taxon>
        <taxon>Flavobacteriia</taxon>
        <taxon>Flavobacteriales</taxon>
        <taxon>Flavobacteriaceae</taxon>
    </lineage>
</organism>
<sequence length="576" mass="65788">MNTFQDLGLQDNLLQAINDLGFTKPSEVQDKAIPILLQEETDLVALAQTGTGKTAAFGFPMLQKINVNSRTTQGLILSPTRELCLQITNELKLYGKYCKGLNVVAIYGGASITEQAKDVKRGAQIIVATPGRMKDMISRRLVDISKIEYSVLDEADEMLNMGFYEDITSILSHTPEDKSTWLFSATMPKEVATIAKNFMYKPQEITVGRKNESTSQVSHEYYLVNARDRYQALKRLADANPDIFSVIFCRTKRDTQKVAERLIEDGYSAGALHGDLSQNQRDLVMKSFRNNQIQMLVATDVAARGIDVDNITHVINYQLPDEIETYTHRSGRTGRAGKTGVSMVIVSKSEVRKIKSIERIIKKQFEKKDIPSGMEICEVQLISLANKVHNTEVNHDIDAYLGDINKLFKDTSKDELIKKFFSVEFSRFYNYYQKALDLNISVSNDEHKDSGNSVRYFINVGKKDGFDWMSLKDFLKEVLELGQDDVFKVEAKDTFSFFNTEKELQEKVLGFFTDFKYNGRFVNVEISENRGRKRERKRSGKRNDSNNRNDRKRFDKKVKHSKSGNFGTSRPRRSRR</sequence>
<dbReference type="PANTHER" id="PTHR47959">
    <property type="entry name" value="ATP-DEPENDENT RNA HELICASE RHLE-RELATED"/>
    <property type="match status" value="1"/>
</dbReference>
<evidence type="ECO:0000259" key="10">
    <source>
        <dbReference type="PROSITE" id="PS51194"/>
    </source>
</evidence>
<evidence type="ECO:0000256" key="2">
    <source>
        <dbReference type="ARBA" id="ARBA00022801"/>
    </source>
</evidence>
<keyword evidence="3 7" id="KW-0347">Helicase</keyword>
<evidence type="ECO:0000256" key="3">
    <source>
        <dbReference type="ARBA" id="ARBA00022806"/>
    </source>
</evidence>
<proteinExistence type="inferred from homology"/>
<dbReference type="GO" id="GO:0016787">
    <property type="term" value="F:hydrolase activity"/>
    <property type="evidence" value="ECO:0007669"/>
    <property type="project" value="UniProtKB-KW"/>
</dbReference>
<name>A0A562YC44_9FLAO</name>
<feature type="domain" description="Helicase ATP-binding" evidence="9">
    <location>
        <begin position="34"/>
        <end position="205"/>
    </location>
</feature>
<dbReference type="Gene3D" id="3.40.50.300">
    <property type="entry name" value="P-loop containing nucleotide triphosphate hydrolases"/>
    <property type="match status" value="2"/>
</dbReference>
<evidence type="ECO:0000259" key="11">
    <source>
        <dbReference type="PROSITE" id="PS51195"/>
    </source>
</evidence>
<keyword evidence="2 7" id="KW-0378">Hydrolase</keyword>
<evidence type="ECO:0000256" key="1">
    <source>
        <dbReference type="ARBA" id="ARBA00022741"/>
    </source>
</evidence>
<feature type="compositionally biased region" description="Basic and acidic residues" evidence="8">
    <location>
        <begin position="541"/>
        <end position="553"/>
    </location>
</feature>
<evidence type="ECO:0000256" key="6">
    <source>
        <dbReference type="PROSITE-ProRule" id="PRU00552"/>
    </source>
</evidence>
<dbReference type="InterPro" id="IPR027417">
    <property type="entry name" value="P-loop_NTPase"/>
</dbReference>
<dbReference type="SMART" id="SM00487">
    <property type="entry name" value="DEXDc"/>
    <property type="match status" value="1"/>
</dbReference>
<dbReference type="InterPro" id="IPR014014">
    <property type="entry name" value="RNA_helicase_DEAD_Q_motif"/>
</dbReference>
<comment type="caution">
    <text evidence="12">The sequence shown here is derived from an EMBL/GenBank/DDBJ whole genome shotgun (WGS) entry which is preliminary data.</text>
</comment>
<feature type="short sequence motif" description="Q motif" evidence="6">
    <location>
        <begin position="2"/>
        <end position="30"/>
    </location>
</feature>
<evidence type="ECO:0000259" key="9">
    <source>
        <dbReference type="PROSITE" id="PS51192"/>
    </source>
</evidence>
<dbReference type="PROSITE" id="PS51192">
    <property type="entry name" value="HELICASE_ATP_BIND_1"/>
    <property type="match status" value="1"/>
</dbReference>
<dbReference type="InterPro" id="IPR014001">
    <property type="entry name" value="Helicase_ATP-bd"/>
</dbReference>
<evidence type="ECO:0000313" key="12">
    <source>
        <dbReference type="EMBL" id="TWO32016.1"/>
    </source>
</evidence>
<dbReference type="GO" id="GO:0005829">
    <property type="term" value="C:cytosol"/>
    <property type="evidence" value="ECO:0007669"/>
    <property type="project" value="TreeGrafter"/>
</dbReference>
<feature type="compositionally biased region" description="Basic residues" evidence="8">
    <location>
        <begin position="531"/>
        <end position="540"/>
    </location>
</feature>
<comment type="similarity">
    <text evidence="5 7">Belongs to the DEAD box helicase family.</text>
</comment>
<dbReference type="SUPFAM" id="SSF52540">
    <property type="entry name" value="P-loop containing nucleoside triphosphate hydrolases"/>
    <property type="match status" value="1"/>
</dbReference>
<dbReference type="InterPro" id="IPR005580">
    <property type="entry name" value="DbpA/CsdA_RNA-bd_dom"/>
</dbReference>
<protein>
    <submittedName>
        <fullName evidence="12">DEAD/DEAH box helicase</fullName>
    </submittedName>
</protein>
<dbReference type="InterPro" id="IPR044742">
    <property type="entry name" value="DEAD/DEAH_RhlB"/>
</dbReference>
<dbReference type="InterPro" id="IPR011545">
    <property type="entry name" value="DEAD/DEAH_box_helicase_dom"/>
</dbReference>
<dbReference type="OrthoDB" id="9785240at2"/>
<dbReference type="Pfam" id="PF03880">
    <property type="entry name" value="DbpA"/>
    <property type="match status" value="1"/>
</dbReference>
<dbReference type="PROSITE" id="PS00039">
    <property type="entry name" value="DEAD_ATP_HELICASE"/>
    <property type="match status" value="1"/>
</dbReference>
<dbReference type="RefSeq" id="WP_133356806.1">
    <property type="nucleotide sequence ID" value="NZ_SMZJ02000006.1"/>
</dbReference>
<dbReference type="PANTHER" id="PTHR47959:SF13">
    <property type="entry name" value="ATP-DEPENDENT RNA HELICASE RHLE"/>
    <property type="match status" value="1"/>
</dbReference>
<dbReference type="Pfam" id="PF00270">
    <property type="entry name" value="DEAD"/>
    <property type="match status" value="1"/>
</dbReference>
<evidence type="ECO:0000313" key="13">
    <source>
        <dbReference type="Proteomes" id="UP000295814"/>
    </source>
</evidence>
<evidence type="ECO:0000256" key="8">
    <source>
        <dbReference type="SAM" id="MobiDB-lite"/>
    </source>
</evidence>
<dbReference type="CDD" id="cd12252">
    <property type="entry name" value="RRM_DbpA"/>
    <property type="match status" value="1"/>
</dbReference>
<dbReference type="GO" id="GO:0003724">
    <property type="term" value="F:RNA helicase activity"/>
    <property type="evidence" value="ECO:0007669"/>
    <property type="project" value="InterPro"/>
</dbReference>
<evidence type="ECO:0000256" key="7">
    <source>
        <dbReference type="RuleBase" id="RU000492"/>
    </source>
</evidence>
<dbReference type="InterPro" id="IPR001650">
    <property type="entry name" value="Helicase_C-like"/>
</dbReference>
<dbReference type="GO" id="GO:0003676">
    <property type="term" value="F:nucleic acid binding"/>
    <property type="evidence" value="ECO:0007669"/>
    <property type="project" value="InterPro"/>
</dbReference>
<dbReference type="AlphaFoldDB" id="A0A562YC44"/>
<gene>
    <name evidence="12" type="ORF">E1J38_011610</name>
</gene>
<accession>A0A562YC44</accession>
<dbReference type="SMART" id="SM00490">
    <property type="entry name" value="HELICc"/>
    <property type="match status" value="1"/>
</dbReference>
<keyword evidence="1 7" id="KW-0547">Nucleotide-binding</keyword>
<dbReference type="InterPro" id="IPR050079">
    <property type="entry name" value="DEAD_box_RNA_helicase"/>
</dbReference>
<evidence type="ECO:0000256" key="5">
    <source>
        <dbReference type="ARBA" id="ARBA00038437"/>
    </source>
</evidence>
<dbReference type="Pfam" id="PF00271">
    <property type="entry name" value="Helicase_C"/>
    <property type="match status" value="1"/>
</dbReference>
<keyword evidence="4 7" id="KW-0067">ATP-binding</keyword>
<dbReference type="PROSITE" id="PS51194">
    <property type="entry name" value="HELICASE_CTER"/>
    <property type="match status" value="1"/>
</dbReference>
<dbReference type="CDD" id="cd18787">
    <property type="entry name" value="SF2_C_DEAD"/>
    <property type="match status" value="1"/>
</dbReference>
<dbReference type="CDD" id="cd00268">
    <property type="entry name" value="DEADc"/>
    <property type="match status" value="1"/>
</dbReference>
<feature type="domain" description="Helicase C-terminal" evidence="10">
    <location>
        <begin position="228"/>
        <end position="378"/>
    </location>
</feature>
<reference evidence="12 13" key="2">
    <citation type="submission" date="2019-07" db="EMBL/GenBank/DDBJ databases">
        <title>Seonamhaeicola sp. W255 draft genome.</title>
        <authorList>
            <person name="Zhang X.-Y."/>
            <person name="Zhang R."/>
            <person name="Zhong Y.-L."/>
            <person name="Du Z.-J."/>
        </authorList>
    </citation>
    <scope>NUCLEOTIDE SEQUENCE [LARGE SCALE GENOMIC DNA]</scope>
    <source>
        <strain evidence="12 13">W255</strain>
    </source>
</reference>
<keyword evidence="13" id="KW-1185">Reference proteome</keyword>
<feature type="domain" description="DEAD-box RNA helicase Q" evidence="11">
    <location>
        <begin position="2"/>
        <end position="30"/>
    </location>
</feature>
<dbReference type="PROSITE" id="PS51195">
    <property type="entry name" value="Q_MOTIF"/>
    <property type="match status" value="1"/>
</dbReference>
<feature type="region of interest" description="Disordered" evidence="8">
    <location>
        <begin position="529"/>
        <end position="576"/>
    </location>
</feature>
<dbReference type="InterPro" id="IPR000629">
    <property type="entry name" value="RNA-helicase_DEAD-box_CS"/>
</dbReference>
<dbReference type="EMBL" id="SMZJ02000006">
    <property type="protein sequence ID" value="TWO32016.1"/>
    <property type="molecule type" value="Genomic_DNA"/>
</dbReference>
<evidence type="ECO:0000256" key="4">
    <source>
        <dbReference type="ARBA" id="ARBA00022840"/>
    </source>
</evidence>
<dbReference type="Gene3D" id="3.30.70.330">
    <property type="match status" value="1"/>
</dbReference>
<dbReference type="Proteomes" id="UP000295814">
    <property type="component" value="Unassembled WGS sequence"/>
</dbReference>
<dbReference type="GO" id="GO:0005524">
    <property type="term" value="F:ATP binding"/>
    <property type="evidence" value="ECO:0007669"/>
    <property type="project" value="UniProtKB-KW"/>
</dbReference>
<dbReference type="InterPro" id="IPR012677">
    <property type="entry name" value="Nucleotide-bd_a/b_plait_sf"/>
</dbReference>